<evidence type="ECO:0000256" key="4">
    <source>
        <dbReference type="ARBA" id="ARBA00023315"/>
    </source>
</evidence>
<protein>
    <submittedName>
        <fullName evidence="5">Maltose O-acetyltransferase</fullName>
    </submittedName>
</protein>
<accession>A0A370QJK0</accession>
<dbReference type="Gene3D" id="2.160.10.10">
    <property type="entry name" value="Hexapeptide repeat proteins"/>
    <property type="match status" value="1"/>
</dbReference>
<dbReference type="Pfam" id="PF00132">
    <property type="entry name" value="Hexapep"/>
    <property type="match status" value="1"/>
</dbReference>
<dbReference type="OrthoDB" id="9814490at2"/>
<dbReference type="SUPFAM" id="SSF51161">
    <property type="entry name" value="Trimeric LpxA-like enzymes"/>
    <property type="match status" value="1"/>
</dbReference>
<keyword evidence="4" id="KW-0012">Acyltransferase</keyword>
<keyword evidence="2 5" id="KW-0808">Transferase</keyword>
<dbReference type="EMBL" id="QRAO01000001">
    <property type="protein sequence ID" value="RDK88521.1"/>
    <property type="molecule type" value="Genomic_DNA"/>
</dbReference>
<evidence type="ECO:0000256" key="2">
    <source>
        <dbReference type="ARBA" id="ARBA00022679"/>
    </source>
</evidence>
<sequence>MRKLKLIFYYLIISKLPHSRLWSGFNGLRRWYVASVLKIMPNDKNSKFENGIYISNGKKIKIGSYVRINEHVFLQGEIDIGNHVMIAPYTAIYTKAHQHSQVEVPMVLQGDSKTKKVTIANNAWLGRNVVVLPGITIGEGAIVGANSVVTKDVAPFSIVGGVPAKFIRERT</sequence>
<proteinExistence type="inferred from homology"/>
<dbReference type="InterPro" id="IPR011004">
    <property type="entry name" value="Trimer_LpxA-like_sf"/>
</dbReference>
<evidence type="ECO:0000256" key="3">
    <source>
        <dbReference type="ARBA" id="ARBA00022737"/>
    </source>
</evidence>
<keyword evidence="3" id="KW-0677">Repeat</keyword>
<dbReference type="AlphaFoldDB" id="A0A370QJK0"/>
<comment type="similarity">
    <text evidence="1">Belongs to the transferase hexapeptide repeat family.</text>
</comment>
<reference evidence="5 6" key="1">
    <citation type="submission" date="2018-07" db="EMBL/GenBank/DDBJ databases">
        <title>Genomic Encyclopedia of Type Strains, Phase IV (KMG-IV): sequencing the most valuable type-strain genomes for metagenomic binning, comparative biology and taxonomic classification.</title>
        <authorList>
            <person name="Goeker M."/>
        </authorList>
    </citation>
    <scope>NUCLEOTIDE SEQUENCE [LARGE SCALE GENOMIC DNA]</scope>
    <source>
        <strain evidence="5 6">DSM 101478</strain>
    </source>
</reference>
<dbReference type="InterPro" id="IPR018357">
    <property type="entry name" value="Hexapep_transf_CS"/>
</dbReference>
<dbReference type="GO" id="GO:0005829">
    <property type="term" value="C:cytosol"/>
    <property type="evidence" value="ECO:0007669"/>
    <property type="project" value="TreeGrafter"/>
</dbReference>
<dbReference type="Proteomes" id="UP000255317">
    <property type="component" value="Unassembled WGS sequence"/>
</dbReference>
<keyword evidence="6" id="KW-1185">Reference proteome</keyword>
<dbReference type="CDD" id="cd04647">
    <property type="entry name" value="LbH_MAT_like"/>
    <property type="match status" value="1"/>
</dbReference>
<gene>
    <name evidence="5" type="ORF">C8D94_101395</name>
</gene>
<evidence type="ECO:0000313" key="6">
    <source>
        <dbReference type="Proteomes" id="UP000255317"/>
    </source>
</evidence>
<dbReference type="PANTHER" id="PTHR23416">
    <property type="entry name" value="SIALIC ACID SYNTHASE-RELATED"/>
    <property type="match status" value="1"/>
</dbReference>
<comment type="caution">
    <text evidence="5">The sequence shown here is derived from an EMBL/GenBank/DDBJ whole genome shotgun (WGS) entry which is preliminary data.</text>
</comment>
<evidence type="ECO:0000313" key="5">
    <source>
        <dbReference type="EMBL" id="RDK88521.1"/>
    </source>
</evidence>
<organism evidence="5 6">
    <name type="scientific">Marinirhabdus gelatinilytica</name>
    <dbReference type="NCBI Taxonomy" id="1703343"/>
    <lineage>
        <taxon>Bacteria</taxon>
        <taxon>Pseudomonadati</taxon>
        <taxon>Bacteroidota</taxon>
        <taxon>Flavobacteriia</taxon>
        <taxon>Flavobacteriales</taxon>
        <taxon>Flavobacteriaceae</taxon>
    </lineage>
</organism>
<dbReference type="PROSITE" id="PS00101">
    <property type="entry name" value="HEXAPEP_TRANSFERASES"/>
    <property type="match status" value="1"/>
</dbReference>
<evidence type="ECO:0000256" key="1">
    <source>
        <dbReference type="ARBA" id="ARBA00007274"/>
    </source>
</evidence>
<dbReference type="PANTHER" id="PTHR23416:SF23">
    <property type="entry name" value="ACETYLTRANSFERASE C18B11.09C-RELATED"/>
    <property type="match status" value="1"/>
</dbReference>
<dbReference type="GO" id="GO:0008374">
    <property type="term" value="F:O-acyltransferase activity"/>
    <property type="evidence" value="ECO:0007669"/>
    <property type="project" value="TreeGrafter"/>
</dbReference>
<name>A0A370QJK0_9FLAO</name>
<dbReference type="InterPro" id="IPR051159">
    <property type="entry name" value="Hexapeptide_acetyltransf"/>
</dbReference>
<dbReference type="InterPro" id="IPR001451">
    <property type="entry name" value="Hexapep"/>
</dbReference>